<feature type="binding site" evidence="11">
    <location>
        <begin position="247"/>
        <end position="249"/>
    </location>
    <ligand>
        <name>NAD(+)</name>
        <dbReference type="ChEBI" id="CHEBI:57540"/>
    </ligand>
</feature>
<dbReference type="Pfam" id="PF00478">
    <property type="entry name" value="IMPDH"/>
    <property type="match status" value="1"/>
</dbReference>
<dbReference type="EMBL" id="LAQU01000083">
    <property type="protein sequence ID" value="KKB61035.1"/>
    <property type="molecule type" value="Genomic_DNA"/>
</dbReference>
<dbReference type="InterPro" id="IPR000644">
    <property type="entry name" value="CBS_dom"/>
</dbReference>
<dbReference type="SMART" id="SM00116">
    <property type="entry name" value="CBS"/>
    <property type="match status" value="2"/>
</dbReference>
<comment type="activity regulation">
    <text evidence="9">Mycophenolic acid (MPA) is a non-competitive inhibitor that prevents formation of the closed enzyme conformation by binding to the same site as the amobile flap. In contrast, mizoribine monophosphate (MZP) is a competitive inhibitor that induces the closed conformation. MPA is a potent inhibitor of mammalian IMPDHs but a poor inhibitor of the bacterial enzymes. MZP is a more potent inhibitor of bacterial IMPDH.</text>
</comment>
<dbReference type="NCBIfam" id="TIGR01302">
    <property type="entry name" value="IMP_dehydrog"/>
    <property type="match status" value="1"/>
</dbReference>
<evidence type="ECO:0000256" key="11">
    <source>
        <dbReference type="PIRSR" id="PIRSR000130-3"/>
    </source>
</evidence>
<feature type="binding site" description="in other chain" evidence="9 12">
    <location>
        <position position="304"/>
    </location>
    <ligand>
        <name>K(+)</name>
        <dbReference type="ChEBI" id="CHEBI:29103"/>
        <note>ligand shared between two tetrameric partners</note>
    </ligand>
</feature>
<feature type="binding site" evidence="9">
    <location>
        <position position="470"/>
    </location>
    <ligand>
        <name>K(+)</name>
        <dbReference type="ChEBI" id="CHEBI:29103"/>
        <note>ligand shared between two tetrameric partners</note>
    </ligand>
</feature>
<evidence type="ECO:0000256" key="3">
    <source>
        <dbReference type="ARBA" id="ARBA00022723"/>
    </source>
</evidence>
<evidence type="ECO:0000256" key="4">
    <source>
        <dbReference type="ARBA" id="ARBA00022737"/>
    </source>
</evidence>
<reference evidence="16 17" key="1">
    <citation type="submission" date="2015-03" db="EMBL/GenBank/DDBJ databases">
        <title>Draft Genome Sequence of Burkholderia andropogonis type strain ICMP2807, isolated from Sorghum bicolor.</title>
        <authorList>
            <person name="Lopes-Santos L."/>
            <person name="Castro D.B."/>
            <person name="Ottoboni L.M."/>
            <person name="Park D."/>
            <person name="Weirc B.S."/>
            <person name="Destefano S.A."/>
        </authorList>
    </citation>
    <scope>NUCLEOTIDE SEQUENCE [LARGE SCALE GENOMIC DNA]</scope>
    <source>
        <strain evidence="16 17">ICMP2807</strain>
    </source>
</reference>
<feature type="active site" description="Thioimidate intermediate" evidence="9 10">
    <location>
        <position position="304"/>
    </location>
</feature>
<feature type="binding site" evidence="9">
    <location>
        <begin position="337"/>
        <end position="339"/>
    </location>
    <ligand>
        <name>IMP</name>
        <dbReference type="ChEBI" id="CHEBI:58053"/>
    </ligand>
</feature>
<evidence type="ECO:0000256" key="8">
    <source>
        <dbReference type="ARBA" id="ARBA00023122"/>
    </source>
</evidence>
<dbReference type="SMART" id="SM01240">
    <property type="entry name" value="IMPDH"/>
    <property type="match status" value="1"/>
</dbReference>
<dbReference type="GO" id="GO:0003938">
    <property type="term" value="F:IMP dehydrogenase activity"/>
    <property type="evidence" value="ECO:0007669"/>
    <property type="project" value="UniProtKB-UniRule"/>
</dbReference>
<dbReference type="FunFam" id="3.20.20.70:FF:000003">
    <property type="entry name" value="GMP reductase"/>
    <property type="match status" value="1"/>
</dbReference>
<keyword evidence="17" id="KW-1185">Reference proteome</keyword>
<dbReference type="PIRSF" id="PIRSF000130">
    <property type="entry name" value="IMPDH"/>
    <property type="match status" value="1"/>
</dbReference>
<dbReference type="AlphaFoldDB" id="A0A0F5JTS1"/>
<comment type="function">
    <text evidence="9">Catalyzes the conversion of inosine 5'-phosphate (IMP) to xanthosine 5'-phosphate (XMP), the first committed and rate-limiting step in the de novo synthesis of guanine nucleotides, and therefore plays an important role in the regulation of cell growth.</text>
</comment>
<feature type="active site" description="Proton acceptor" evidence="9 10">
    <location>
        <position position="400"/>
    </location>
</feature>
<dbReference type="HAMAP" id="MF_01964">
    <property type="entry name" value="IMPDH"/>
    <property type="match status" value="1"/>
</dbReference>
<dbReference type="Gene3D" id="3.20.20.70">
    <property type="entry name" value="Aldolase class I"/>
    <property type="match status" value="1"/>
</dbReference>
<dbReference type="OrthoDB" id="9805398at2"/>
<organism evidence="16 17">
    <name type="scientific">Robbsia andropogonis</name>
    <dbReference type="NCBI Taxonomy" id="28092"/>
    <lineage>
        <taxon>Bacteria</taxon>
        <taxon>Pseudomonadati</taxon>
        <taxon>Pseudomonadota</taxon>
        <taxon>Betaproteobacteria</taxon>
        <taxon>Burkholderiales</taxon>
        <taxon>Burkholderiaceae</taxon>
        <taxon>Robbsia</taxon>
    </lineage>
</organism>
<comment type="cofactor">
    <cofactor evidence="9">
        <name>K(+)</name>
        <dbReference type="ChEBI" id="CHEBI:29103"/>
    </cofactor>
</comment>
<comment type="caution">
    <text evidence="9">Lacks conserved residue(s) required for the propagation of feature annotation.</text>
</comment>
<dbReference type="PANTHER" id="PTHR11911">
    <property type="entry name" value="INOSINE-5-MONOPHOSPHATE DEHYDROGENASE RELATED"/>
    <property type="match status" value="1"/>
</dbReference>
<evidence type="ECO:0000256" key="1">
    <source>
        <dbReference type="ARBA" id="ARBA00005502"/>
    </source>
</evidence>
<keyword evidence="5 9" id="KW-0332">GMP biosynthesis</keyword>
<keyword evidence="6 9" id="KW-0630">Potassium</keyword>
<dbReference type="InterPro" id="IPR013785">
    <property type="entry name" value="Aldolase_TIM"/>
</dbReference>
<comment type="caution">
    <text evidence="16">The sequence shown here is derived from an EMBL/GenBank/DDBJ whole genome shotgun (WGS) entry which is preliminary data.</text>
</comment>
<keyword evidence="9 11" id="KW-0520">NAD</keyword>
<feature type="binding site" evidence="9">
    <location>
        <begin position="360"/>
        <end position="361"/>
    </location>
    <ligand>
        <name>IMP</name>
        <dbReference type="ChEBI" id="CHEBI:58053"/>
    </ligand>
</feature>
<sequence length="485" mass="51571">MRAISTGLTYDDVLLIPGASEILPADADVSTCFSRNVSLNIPLVSAAMDTVTEAPMAIALAQLGGIGVIHKNLSIERQAEEVARVKRYEAGVVNHPVTVTPEMSLDELRRLAANSGISGYPVIDAGGVLVGVVTGRDQRFAPTSSKLVKDVMTPLERLVTIKEGSDFAQARDLMHKHRLERVLVVSNSFELRGIVTAKDMAKSHEYPNAAKDSIGRLKVAASIGTTRDDNVRFEKLVEAGVDAVVIDTAHGHSHRVLEQVDWAKRNYPNVDVVAGNIVTGEAALALYDCGADAVNVGMGPGSICTTRVVAGIGVPQLTALLDVADALWRKDIPIIADGGIRYSGDIAKALAAGATSVMVGGLLAGTDEAPGEIFHFGGHPYKSYRGMGSISAMKQGSADRYLQDAHLNANKLVPEGIEGRVEYKGAIGPIVQQLIGGLRASMGYCGTKTVKDMPLQTEFVQMSSAGMRESHVHDVQITQEAPNYR</sequence>
<dbReference type="GO" id="GO:0006177">
    <property type="term" value="P:GMP biosynthetic process"/>
    <property type="evidence" value="ECO:0007669"/>
    <property type="project" value="UniProtKB-UniRule"/>
</dbReference>
<dbReference type="SUPFAM" id="SSF51412">
    <property type="entry name" value="Inosine monophosphate dehydrogenase (IMPDH)"/>
    <property type="match status" value="1"/>
</dbReference>
<protein>
    <recommendedName>
        <fullName evidence="9">Inosine-5'-monophosphate dehydrogenase</fullName>
        <shortName evidence="9">IMP dehydrogenase</shortName>
        <shortName evidence="9">IMPD</shortName>
        <shortName evidence="9">IMPDH</shortName>
        <ecNumber evidence="9">1.1.1.205</ecNumber>
    </recommendedName>
</protein>
<evidence type="ECO:0000313" key="17">
    <source>
        <dbReference type="Proteomes" id="UP000033618"/>
    </source>
</evidence>
<dbReference type="STRING" id="28092.WM40_25565"/>
<evidence type="ECO:0000256" key="6">
    <source>
        <dbReference type="ARBA" id="ARBA00022958"/>
    </source>
</evidence>
<name>A0A0F5JTS1_9BURK</name>
<feature type="binding site" description="in other chain" evidence="9 12">
    <location>
        <position position="299"/>
    </location>
    <ligand>
        <name>K(+)</name>
        <dbReference type="ChEBI" id="CHEBI:29103"/>
        <note>ligand shared between two tetrameric partners</note>
    </ligand>
</feature>
<keyword evidence="7 9" id="KW-0560">Oxidoreductase</keyword>
<feature type="binding site" evidence="9">
    <location>
        <position position="415"/>
    </location>
    <ligand>
        <name>IMP</name>
        <dbReference type="ChEBI" id="CHEBI:58053"/>
    </ligand>
</feature>
<evidence type="ECO:0000313" key="16">
    <source>
        <dbReference type="EMBL" id="KKB61035.1"/>
    </source>
</evidence>
<feature type="binding site" evidence="9 11">
    <location>
        <begin position="297"/>
        <end position="299"/>
    </location>
    <ligand>
        <name>NAD(+)</name>
        <dbReference type="ChEBI" id="CHEBI:57540"/>
    </ligand>
</feature>
<dbReference type="GO" id="GO:0000166">
    <property type="term" value="F:nucleotide binding"/>
    <property type="evidence" value="ECO:0007669"/>
    <property type="project" value="UniProtKB-UniRule"/>
</dbReference>
<dbReference type="PATRIC" id="fig|28092.6.peg.6026"/>
<proteinExistence type="inferred from homology"/>
<comment type="similarity">
    <text evidence="1 9 14">Belongs to the IMPDH/GMPR family.</text>
</comment>
<dbReference type="InterPro" id="IPR001093">
    <property type="entry name" value="IMP_DH_GMPRt"/>
</dbReference>
<dbReference type="Pfam" id="PF00571">
    <property type="entry name" value="CBS"/>
    <property type="match status" value="2"/>
</dbReference>
<dbReference type="GO" id="GO:0006183">
    <property type="term" value="P:GTP biosynthetic process"/>
    <property type="evidence" value="ECO:0007669"/>
    <property type="project" value="TreeGrafter"/>
</dbReference>
<comment type="pathway">
    <text evidence="9">Purine metabolism; XMP biosynthesis via de novo pathway; XMP from IMP: step 1/1.</text>
</comment>
<comment type="subunit">
    <text evidence="2 9">Homotetramer.</text>
</comment>
<dbReference type="InterPro" id="IPR046342">
    <property type="entry name" value="CBS_dom_sf"/>
</dbReference>
<dbReference type="GO" id="GO:0046872">
    <property type="term" value="F:metal ion binding"/>
    <property type="evidence" value="ECO:0007669"/>
    <property type="project" value="UniProtKB-UniRule"/>
</dbReference>
<comment type="catalytic activity">
    <reaction evidence="9">
        <text>IMP + NAD(+) + H2O = XMP + NADH + H(+)</text>
        <dbReference type="Rhea" id="RHEA:11708"/>
        <dbReference type="ChEBI" id="CHEBI:15377"/>
        <dbReference type="ChEBI" id="CHEBI:15378"/>
        <dbReference type="ChEBI" id="CHEBI:57464"/>
        <dbReference type="ChEBI" id="CHEBI:57540"/>
        <dbReference type="ChEBI" id="CHEBI:57945"/>
        <dbReference type="ChEBI" id="CHEBI:58053"/>
        <dbReference type="EC" id="1.1.1.205"/>
    </reaction>
</comment>
<dbReference type="CDD" id="cd00381">
    <property type="entry name" value="IMPDH"/>
    <property type="match status" value="1"/>
</dbReference>
<evidence type="ECO:0000256" key="14">
    <source>
        <dbReference type="RuleBase" id="RU003927"/>
    </source>
</evidence>
<evidence type="ECO:0000259" key="15">
    <source>
        <dbReference type="PROSITE" id="PS51371"/>
    </source>
</evidence>
<feature type="domain" description="CBS" evidence="15">
    <location>
        <begin position="92"/>
        <end position="151"/>
    </location>
</feature>
<dbReference type="SUPFAM" id="SSF54631">
    <property type="entry name" value="CBS-domain pair"/>
    <property type="match status" value="1"/>
</dbReference>
<feature type="binding site" description="in other chain" evidence="9 12">
    <location>
        <position position="301"/>
    </location>
    <ligand>
        <name>K(+)</name>
        <dbReference type="ChEBI" id="CHEBI:29103"/>
        <note>ligand shared between two tetrameric partners</note>
    </ligand>
</feature>
<accession>A0A0F5JTS1</accession>
<gene>
    <name evidence="9" type="primary">guaB</name>
    <name evidence="16" type="ORF">WM40_25565</name>
</gene>
<dbReference type="EC" id="1.1.1.205" evidence="9"/>
<evidence type="ECO:0000256" key="12">
    <source>
        <dbReference type="PIRSR" id="PIRSR000130-4"/>
    </source>
</evidence>
<keyword evidence="4" id="KW-0677">Repeat</keyword>
<keyword evidence="9" id="KW-0658">Purine biosynthesis</keyword>
<dbReference type="PROSITE" id="PS51371">
    <property type="entry name" value="CBS"/>
    <property type="match status" value="2"/>
</dbReference>
<feature type="domain" description="CBS" evidence="15">
    <location>
        <begin position="152"/>
        <end position="213"/>
    </location>
</feature>
<dbReference type="CDD" id="cd04601">
    <property type="entry name" value="CBS_pair_IMPDH"/>
    <property type="match status" value="1"/>
</dbReference>
<dbReference type="UniPathway" id="UPA00601">
    <property type="reaction ID" value="UER00295"/>
</dbReference>
<keyword evidence="3 9" id="KW-0479">Metal-binding</keyword>
<keyword evidence="8 13" id="KW-0129">CBS domain</keyword>
<evidence type="ECO:0000256" key="5">
    <source>
        <dbReference type="ARBA" id="ARBA00022749"/>
    </source>
</evidence>
<dbReference type="Proteomes" id="UP000033618">
    <property type="component" value="Unassembled WGS sequence"/>
</dbReference>
<feature type="binding site" evidence="9">
    <location>
        <position position="302"/>
    </location>
    <ligand>
        <name>IMP</name>
        <dbReference type="ChEBI" id="CHEBI:58053"/>
    </ligand>
</feature>
<dbReference type="PANTHER" id="PTHR11911:SF111">
    <property type="entry name" value="INOSINE-5'-MONOPHOSPHATE DEHYDROGENASE"/>
    <property type="match status" value="1"/>
</dbReference>
<evidence type="ECO:0000256" key="13">
    <source>
        <dbReference type="PROSITE-ProRule" id="PRU00703"/>
    </source>
</evidence>
<evidence type="ECO:0000256" key="7">
    <source>
        <dbReference type="ARBA" id="ARBA00023002"/>
    </source>
</evidence>
<feature type="binding site" evidence="9">
    <location>
        <position position="247"/>
    </location>
    <ligand>
        <name>NAD(+)</name>
        <dbReference type="ChEBI" id="CHEBI:57540"/>
    </ligand>
</feature>
<dbReference type="InterPro" id="IPR005990">
    <property type="entry name" value="IMP_DH"/>
</dbReference>
<feature type="binding site" evidence="9">
    <location>
        <position position="471"/>
    </location>
    <ligand>
        <name>K(+)</name>
        <dbReference type="ChEBI" id="CHEBI:29103"/>
        <note>ligand shared between two tetrameric partners</note>
    </ligand>
</feature>
<evidence type="ECO:0000256" key="9">
    <source>
        <dbReference type="HAMAP-Rule" id="MF_01964"/>
    </source>
</evidence>
<evidence type="ECO:0000256" key="10">
    <source>
        <dbReference type="PIRSR" id="PIRSR000130-1"/>
    </source>
</evidence>
<evidence type="ECO:0000256" key="2">
    <source>
        <dbReference type="ARBA" id="ARBA00011881"/>
    </source>
</evidence>
<feature type="binding site" evidence="9">
    <location>
        <position position="469"/>
    </location>
    <ligand>
        <name>K(+)</name>
        <dbReference type="ChEBI" id="CHEBI:29103"/>
        <note>ligand shared between two tetrameric partners</note>
    </ligand>
</feature>
<feature type="binding site" evidence="9">
    <location>
        <begin position="384"/>
        <end position="388"/>
    </location>
    <ligand>
        <name>IMP</name>
        <dbReference type="ChEBI" id="CHEBI:58053"/>
    </ligand>
</feature>
<dbReference type="RefSeq" id="WP_046154424.1">
    <property type="nucleotide sequence ID" value="NZ_CADFGU010000018.1"/>
</dbReference>